<feature type="transmembrane region" description="Helical" evidence="6">
    <location>
        <begin position="324"/>
        <end position="341"/>
    </location>
</feature>
<feature type="transmembrane region" description="Helical" evidence="6">
    <location>
        <begin position="151"/>
        <end position="169"/>
    </location>
</feature>
<keyword evidence="5 6" id="KW-0472">Membrane</keyword>
<reference evidence="7 8" key="1">
    <citation type="journal article" date="2014" name="Genome Announc.">
        <title>Complete Genome Sequences of Fish Pathogenic Weissella ceti Strains WS74 and WS105.</title>
        <authorList>
            <person name="Figueiredo H.C."/>
            <person name="Leal C.A."/>
            <person name="Dorella F.A."/>
            <person name="Carvalho A.F."/>
            <person name="Soares S.C."/>
            <person name="Pereira F.L."/>
            <person name="Azevedo V.A."/>
        </authorList>
    </citation>
    <scope>NUCLEOTIDE SEQUENCE [LARGE SCALE GENOMIC DNA]</scope>
    <source>
        <strain evidence="7 8">WS74</strain>
    </source>
</reference>
<keyword evidence="2 6" id="KW-0812">Transmembrane</keyword>
<sequence>MLKRFFNTDGEIDWSIIFVVLMLALIGLAALYVAGSHDTSATINVQRMVMMQGAYYVVGIGVVALIMQFDSEQLWRVAPYLFIIGVILMIGVLFLYNKTYYDNTGGKWYAIGPVTFQPAEVMKPAFIIMFARVIANHNSEYPEHTMRSDKILFKHIMIWSSGMIFLMLLQKDFGTMLVFLAIIFGMTIVSGITWRILGPIIGVAAVLGGTAILFVTQTWGRRILERIGFKAYQFDRVDSWLNPQGDTTNAGFQLWQSIKAVGSGGLTGTGFGVSNVQVPVRESDMIFSVIGENFGFVGSMLVLILYFLLIYQIFQVVYDTANQFYAYIASGVVMMLIFHIFENIGMTIGLVPLTGIPLPFISQGGSALIGNMIGIGLVMSMRYHNKSFTLSNQRGFH</sequence>
<dbReference type="GO" id="GO:0015648">
    <property type="term" value="F:lipid-linked peptidoglycan transporter activity"/>
    <property type="evidence" value="ECO:0007669"/>
    <property type="project" value="TreeGrafter"/>
</dbReference>
<evidence type="ECO:0000256" key="2">
    <source>
        <dbReference type="ARBA" id="ARBA00022692"/>
    </source>
</evidence>
<reference evidence="8" key="2">
    <citation type="submission" date="2014-08" db="EMBL/GenBank/DDBJ databases">
        <title>Complete genome of Weissella ceti strain WS74 isolated from diseased rainbow trout in Brazil.</title>
        <authorList>
            <person name="Figueiredo H.C.P."/>
            <person name="Leal C.A.G."/>
            <person name="Pereira F.L."/>
            <person name="Soares S.C."/>
            <person name="Dorella F.A."/>
            <person name="Carvalho A.F."/>
            <person name="Azevedo V.A.C."/>
        </authorList>
    </citation>
    <scope>NUCLEOTIDE SEQUENCE [LARGE SCALE GENOMIC DNA]</scope>
    <source>
        <strain evidence="8">WS74</strain>
    </source>
</reference>
<evidence type="ECO:0000313" key="8">
    <source>
        <dbReference type="Proteomes" id="UP000029079"/>
    </source>
</evidence>
<dbReference type="PROSITE" id="PS00428">
    <property type="entry name" value="FTSW_RODA_SPOVE"/>
    <property type="match status" value="1"/>
</dbReference>
<organism evidence="7 8">
    <name type="scientific">Weissella ceti</name>
    <dbReference type="NCBI Taxonomy" id="759620"/>
    <lineage>
        <taxon>Bacteria</taxon>
        <taxon>Bacillati</taxon>
        <taxon>Bacillota</taxon>
        <taxon>Bacilli</taxon>
        <taxon>Lactobacillales</taxon>
        <taxon>Lactobacillaceae</taxon>
        <taxon>Weissella</taxon>
    </lineage>
</organism>
<keyword evidence="3" id="KW-0133">Cell shape</keyword>
<dbReference type="GO" id="GO:0005886">
    <property type="term" value="C:plasma membrane"/>
    <property type="evidence" value="ECO:0007669"/>
    <property type="project" value="TreeGrafter"/>
</dbReference>
<dbReference type="Proteomes" id="UP000029079">
    <property type="component" value="Chromosome"/>
</dbReference>
<keyword evidence="4 6" id="KW-1133">Transmembrane helix</keyword>
<protein>
    <submittedName>
        <fullName evidence="7">RodA protein</fullName>
    </submittedName>
</protein>
<proteinExistence type="predicted"/>
<feature type="transmembrane region" description="Helical" evidence="6">
    <location>
        <begin position="53"/>
        <end position="71"/>
    </location>
</feature>
<name>A0A075TXK4_9LACO</name>
<feature type="transmembrane region" description="Helical" evidence="6">
    <location>
        <begin position="12"/>
        <end position="33"/>
    </location>
</feature>
<dbReference type="InterPro" id="IPR018365">
    <property type="entry name" value="Cell_cycle_FtsW-rel_CS"/>
</dbReference>
<dbReference type="KEGG" id="wci:WS105_0106"/>
<feature type="transmembrane region" description="Helical" evidence="6">
    <location>
        <begin position="176"/>
        <end position="194"/>
    </location>
</feature>
<evidence type="ECO:0000313" key="7">
    <source>
        <dbReference type="EMBL" id="AIM62358.1"/>
    </source>
</evidence>
<comment type="subcellular location">
    <subcellularLocation>
        <location evidence="1">Membrane</location>
        <topology evidence="1">Multi-pass membrane protein</topology>
    </subcellularLocation>
</comment>
<accession>A0A075TXK4</accession>
<keyword evidence="8" id="KW-1185">Reference proteome</keyword>
<dbReference type="EMBL" id="CP009223">
    <property type="protein sequence ID" value="AIM62358.1"/>
    <property type="molecule type" value="Genomic_DNA"/>
</dbReference>
<evidence type="ECO:0000256" key="3">
    <source>
        <dbReference type="ARBA" id="ARBA00022960"/>
    </source>
</evidence>
<dbReference type="PANTHER" id="PTHR30474">
    <property type="entry name" value="CELL CYCLE PROTEIN"/>
    <property type="match status" value="1"/>
</dbReference>
<evidence type="ECO:0000256" key="6">
    <source>
        <dbReference type="SAM" id="Phobius"/>
    </source>
</evidence>
<dbReference type="GO" id="GO:0032153">
    <property type="term" value="C:cell division site"/>
    <property type="evidence" value="ECO:0007669"/>
    <property type="project" value="TreeGrafter"/>
</dbReference>
<evidence type="ECO:0000256" key="5">
    <source>
        <dbReference type="ARBA" id="ARBA00023136"/>
    </source>
</evidence>
<dbReference type="AlphaFoldDB" id="A0A075TXK4"/>
<feature type="transmembrane region" description="Helical" evidence="6">
    <location>
        <begin position="294"/>
        <end position="318"/>
    </location>
</feature>
<dbReference type="InterPro" id="IPR001182">
    <property type="entry name" value="FtsW/RodA"/>
</dbReference>
<feature type="transmembrane region" description="Helical" evidence="6">
    <location>
        <begin position="200"/>
        <end position="220"/>
    </location>
</feature>
<dbReference type="RefSeq" id="WP_009495623.1">
    <property type="nucleotide sequence ID" value="NZ_CP009223.1"/>
</dbReference>
<dbReference type="Pfam" id="PF01098">
    <property type="entry name" value="FTSW_RODA_SPOVE"/>
    <property type="match status" value="1"/>
</dbReference>
<gene>
    <name evidence="7" type="ORF">WS74_0106</name>
</gene>
<dbReference type="KEGG" id="wct:WS74_0106"/>
<feature type="transmembrane region" description="Helical" evidence="6">
    <location>
        <begin position="108"/>
        <end position="131"/>
    </location>
</feature>
<dbReference type="PANTHER" id="PTHR30474:SF1">
    <property type="entry name" value="PEPTIDOGLYCAN GLYCOSYLTRANSFERASE MRDB"/>
    <property type="match status" value="1"/>
</dbReference>
<evidence type="ECO:0000256" key="4">
    <source>
        <dbReference type="ARBA" id="ARBA00022989"/>
    </source>
</evidence>
<dbReference type="OrthoDB" id="9768187at2"/>
<feature type="transmembrane region" description="Helical" evidence="6">
    <location>
        <begin position="77"/>
        <end position="96"/>
    </location>
</feature>
<dbReference type="GO" id="GO:0051301">
    <property type="term" value="P:cell division"/>
    <property type="evidence" value="ECO:0007669"/>
    <property type="project" value="InterPro"/>
</dbReference>
<dbReference type="STRING" id="759620.WS105_0106"/>
<evidence type="ECO:0000256" key="1">
    <source>
        <dbReference type="ARBA" id="ARBA00004141"/>
    </source>
</evidence>
<dbReference type="GO" id="GO:0008360">
    <property type="term" value="P:regulation of cell shape"/>
    <property type="evidence" value="ECO:0007669"/>
    <property type="project" value="UniProtKB-KW"/>
</dbReference>
<dbReference type="KEGG" id="wce:WS08_0107"/>